<dbReference type="InterPro" id="IPR035906">
    <property type="entry name" value="MetI-like_sf"/>
</dbReference>
<dbReference type="SUPFAM" id="SSF161098">
    <property type="entry name" value="MetI-like"/>
    <property type="match status" value="2"/>
</dbReference>
<dbReference type="GO" id="GO:0005886">
    <property type="term" value="C:plasma membrane"/>
    <property type="evidence" value="ECO:0007669"/>
    <property type="project" value="UniProtKB-SubCell"/>
</dbReference>
<organism evidence="10 11">
    <name type="scientific">Candidatus Viridilinea mediisalina</name>
    <dbReference type="NCBI Taxonomy" id="2024553"/>
    <lineage>
        <taxon>Bacteria</taxon>
        <taxon>Bacillati</taxon>
        <taxon>Chloroflexota</taxon>
        <taxon>Chloroflexia</taxon>
        <taxon>Chloroflexales</taxon>
        <taxon>Chloroflexineae</taxon>
        <taxon>Oscillochloridaceae</taxon>
        <taxon>Candidatus Viridilinea</taxon>
    </lineage>
</organism>
<dbReference type="PANTHER" id="PTHR43357:SF3">
    <property type="entry name" value="FE(3+)-TRANSPORT SYSTEM PERMEASE PROTEIN FBPB 2"/>
    <property type="match status" value="1"/>
</dbReference>
<gene>
    <name evidence="10" type="ORF">CJ255_06705</name>
</gene>
<feature type="transmembrane region" description="Helical" evidence="8">
    <location>
        <begin position="332"/>
        <end position="354"/>
    </location>
</feature>
<evidence type="ECO:0000256" key="4">
    <source>
        <dbReference type="ARBA" id="ARBA00022519"/>
    </source>
</evidence>
<keyword evidence="11" id="KW-1185">Reference proteome</keyword>
<keyword evidence="4" id="KW-0997">Cell inner membrane</keyword>
<dbReference type="PANTHER" id="PTHR43357">
    <property type="entry name" value="INNER MEMBRANE ABC TRANSPORTER PERMEASE PROTEIN YDCV"/>
    <property type="match status" value="1"/>
</dbReference>
<protein>
    <submittedName>
        <fullName evidence="10">Iron ABC transporter permease</fullName>
    </submittedName>
</protein>
<evidence type="ECO:0000256" key="6">
    <source>
        <dbReference type="ARBA" id="ARBA00022989"/>
    </source>
</evidence>
<comment type="similarity">
    <text evidence="8">Belongs to the binding-protein-dependent transport system permease family.</text>
</comment>
<keyword evidence="7 8" id="KW-0472">Membrane</keyword>
<comment type="caution">
    <text evidence="10">The sequence shown here is derived from an EMBL/GenBank/DDBJ whole genome shotgun (WGS) entry which is preliminary data.</text>
</comment>
<keyword evidence="5 8" id="KW-0812">Transmembrane</keyword>
<comment type="subcellular location">
    <subcellularLocation>
        <location evidence="1">Cell inner membrane</location>
        <topology evidence="1">Multi-pass membrane protein</topology>
    </subcellularLocation>
    <subcellularLocation>
        <location evidence="8">Cell membrane</location>
        <topology evidence="8">Multi-pass membrane protein</topology>
    </subcellularLocation>
</comment>
<feature type="transmembrane region" description="Helical" evidence="8">
    <location>
        <begin position="237"/>
        <end position="255"/>
    </location>
</feature>
<reference evidence="11" key="1">
    <citation type="submission" date="2017-08" db="EMBL/GenBank/DDBJ databases">
        <authorList>
            <person name="Grouzdev D.S."/>
            <person name="Gaisin V.A."/>
            <person name="Rysina M.S."/>
            <person name="Gorlenko V.M."/>
        </authorList>
    </citation>
    <scope>NUCLEOTIDE SEQUENCE [LARGE SCALE GENOMIC DNA]</scope>
    <source>
        <strain evidence="11">Kir15-3F</strain>
    </source>
</reference>
<evidence type="ECO:0000256" key="7">
    <source>
        <dbReference type="ARBA" id="ARBA00023136"/>
    </source>
</evidence>
<accession>A0A2A6RLU4</accession>
<evidence type="ECO:0000256" key="8">
    <source>
        <dbReference type="RuleBase" id="RU363032"/>
    </source>
</evidence>
<feature type="domain" description="ABC transmembrane type-1" evidence="9">
    <location>
        <begin position="55"/>
        <end position="256"/>
    </location>
</feature>
<evidence type="ECO:0000313" key="11">
    <source>
        <dbReference type="Proteomes" id="UP000220527"/>
    </source>
</evidence>
<dbReference type="InterPro" id="IPR000515">
    <property type="entry name" value="MetI-like"/>
</dbReference>
<feature type="transmembrane region" description="Helical" evidence="8">
    <location>
        <begin position="366"/>
        <end position="386"/>
    </location>
</feature>
<feature type="transmembrane region" description="Helical" evidence="8">
    <location>
        <begin position="90"/>
        <end position="111"/>
    </location>
</feature>
<feature type="transmembrane region" description="Helical" evidence="8">
    <location>
        <begin position="496"/>
        <end position="520"/>
    </location>
</feature>
<dbReference type="CDD" id="cd06261">
    <property type="entry name" value="TM_PBP2"/>
    <property type="match status" value="2"/>
</dbReference>
<keyword evidence="3" id="KW-1003">Cell membrane</keyword>
<proteinExistence type="inferred from homology"/>
<dbReference type="OrthoDB" id="9776648at2"/>
<feature type="transmembrane region" description="Helical" evidence="8">
    <location>
        <begin position="288"/>
        <end position="312"/>
    </location>
</feature>
<dbReference type="AlphaFoldDB" id="A0A2A6RLU4"/>
<dbReference type="RefSeq" id="WP_097643319.1">
    <property type="nucleotide sequence ID" value="NZ_NQWI01000020.1"/>
</dbReference>
<dbReference type="Gene3D" id="1.10.3720.10">
    <property type="entry name" value="MetI-like"/>
    <property type="match status" value="2"/>
</dbReference>
<name>A0A2A6RLU4_9CHLR</name>
<evidence type="ECO:0000313" key="10">
    <source>
        <dbReference type="EMBL" id="PDW03838.1"/>
    </source>
</evidence>
<feature type="transmembrane region" description="Helical" evidence="8">
    <location>
        <begin position="137"/>
        <end position="156"/>
    </location>
</feature>
<feature type="transmembrane region" description="Helical" evidence="8">
    <location>
        <begin position="442"/>
        <end position="466"/>
    </location>
</feature>
<evidence type="ECO:0000259" key="9">
    <source>
        <dbReference type="PROSITE" id="PS50928"/>
    </source>
</evidence>
<dbReference type="GO" id="GO:0055085">
    <property type="term" value="P:transmembrane transport"/>
    <property type="evidence" value="ECO:0007669"/>
    <property type="project" value="InterPro"/>
</dbReference>
<dbReference type="PROSITE" id="PS50928">
    <property type="entry name" value="ABC_TM1"/>
    <property type="match status" value="2"/>
</dbReference>
<dbReference type="Pfam" id="PF00528">
    <property type="entry name" value="BPD_transp_1"/>
    <property type="match status" value="2"/>
</dbReference>
<feature type="transmembrane region" description="Helical" evidence="8">
    <location>
        <begin position="54"/>
        <end position="78"/>
    </location>
</feature>
<feature type="transmembrane region" description="Helical" evidence="8">
    <location>
        <begin position="195"/>
        <end position="217"/>
    </location>
</feature>
<evidence type="ECO:0000256" key="1">
    <source>
        <dbReference type="ARBA" id="ARBA00004429"/>
    </source>
</evidence>
<feature type="transmembrane region" description="Helical" evidence="8">
    <location>
        <begin position="398"/>
        <end position="421"/>
    </location>
</feature>
<evidence type="ECO:0000256" key="3">
    <source>
        <dbReference type="ARBA" id="ARBA00022475"/>
    </source>
</evidence>
<dbReference type="Proteomes" id="UP000220527">
    <property type="component" value="Unassembled WGS sequence"/>
</dbReference>
<evidence type="ECO:0000256" key="5">
    <source>
        <dbReference type="ARBA" id="ARBA00022692"/>
    </source>
</evidence>
<feature type="domain" description="ABC transmembrane type-1" evidence="9">
    <location>
        <begin position="328"/>
        <end position="518"/>
    </location>
</feature>
<keyword evidence="2 8" id="KW-0813">Transport</keyword>
<sequence>MPNRQIPWSYLALWAGALLVVAALLLPPVYLVIRALEASDAAWQALNRASTWMVVGRTALLSLSVTAASALLAVPLAWLTVRSDVPLRRLWAVLVPLPLVIPSYVGAYLYVSALGPRGMLQQLLEAPFGITRLPSFYGFWGALFTLTILSYPYMLLGLQATLRRMDPTLEEAAASLGMQRRQTFLRVVLPQLRPALGAGGLLVALYVLRDFGAVAILRYDTFTRVIYEQYRTFDRSQAAFFALLLIGMTLVLVAFELQTRGRARYDQAGVRAVRPPQVIPLGMWRWPAFVFCGLMSFLGVLLPTGVLLYWLIRGLQAGETLGVLGQATWGALSASAGGAVVTVLAALPLAILAVRYPSRGSVWLERLAYAAFALPGIAVALALIFFGINVARPLYQTYAMLILAYMILFLPQAFGALRTALLQVHPSLEESARSLGRRPLTVFVTITMPLIRPGMLAGASLVFLTAMKELPATLLLAPLGVRTLATEVWTAVSEAYFARAAAPALLLILCSSLPLALLAAREQREQP</sequence>
<evidence type="ECO:0000256" key="2">
    <source>
        <dbReference type="ARBA" id="ARBA00022448"/>
    </source>
</evidence>
<dbReference type="EMBL" id="NQWI01000020">
    <property type="protein sequence ID" value="PDW03838.1"/>
    <property type="molecule type" value="Genomic_DNA"/>
</dbReference>
<keyword evidence="6 8" id="KW-1133">Transmembrane helix</keyword>